<keyword evidence="6" id="KW-1185">Reference proteome</keyword>
<dbReference type="Pfam" id="PF01261">
    <property type="entry name" value="AP_endonuc_2"/>
    <property type="match status" value="1"/>
</dbReference>
<dbReference type="Gene3D" id="3.20.20.150">
    <property type="entry name" value="Divalent-metal-dependent TIM barrel enzymes"/>
    <property type="match status" value="1"/>
</dbReference>
<accession>A0A7I9V341</accession>
<proteinExistence type="inferred from homology"/>
<protein>
    <submittedName>
        <fullName evidence="5">Hydroxypyruvate isomerase</fullName>
    </submittedName>
</protein>
<keyword evidence="5" id="KW-0670">Pyruvate</keyword>
<feature type="domain" description="Xylose isomerase-like TIM barrel" evidence="4">
    <location>
        <begin position="23"/>
        <end position="245"/>
    </location>
</feature>
<dbReference type="InterPro" id="IPR036237">
    <property type="entry name" value="Xyl_isomerase-like_sf"/>
</dbReference>
<dbReference type="EMBL" id="BJOV01000001">
    <property type="protein sequence ID" value="GED99825.1"/>
    <property type="molecule type" value="Genomic_DNA"/>
</dbReference>
<evidence type="ECO:0000256" key="2">
    <source>
        <dbReference type="PIRNR" id="PIRNR006241"/>
    </source>
</evidence>
<organism evidence="5 6">
    <name type="scientific">Gordonia spumicola</name>
    <dbReference type="NCBI Taxonomy" id="589161"/>
    <lineage>
        <taxon>Bacteria</taxon>
        <taxon>Bacillati</taxon>
        <taxon>Actinomycetota</taxon>
        <taxon>Actinomycetes</taxon>
        <taxon>Mycobacteriales</taxon>
        <taxon>Gordoniaceae</taxon>
        <taxon>Gordonia</taxon>
    </lineage>
</organism>
<dbReference type="InterPro" id="IPR026040">
    <property type="entry name" value="HyI-like"/>
</dbReference>
<keyword evidence="1 2" id="KW-0413">Isomerase</keyword>
<comment type="similarity">
    <text evidence="2">Belongs to the hyi family.</text>
</comment>
<evidence type="ECO:0000313" key="6">
    <source>
        <dbReference type="Proteomes" id="UP000444960"/>
    </source>
</evidence>
<comment type="caution">
    <text evidence="5">The sequence shown here is derived from an EMBL/GenBank/DDBJ whole genome shotgun (WGS) entry which is preliminary data.</text>
</comment>
<evidence type="ECO:0000259" key="4">
    <source>
        <dbReference type="Pfam" id="PF01261"/>
    </source>
</evidence>
<dbReference type="InterPro" id="IPR013022">
    <property type="entry name" value="Xyl_isomerase-like_TIM-brl"/>
</dbReference>
<dbReference type="GO" id="GO:0016853">
    <property type="term" value="F:isomerase activity"/>
    <property type="evidence" value="ECO:0007669"/>
    <property type="project" value="UniProtKB-KW"/>
</dbReference>
<feature type="active site" description="Proton donor/acceptor" evidence="3">
    <location>
        <position position="143"/>
    </location>
</feature>
<dbReference type="InterPro" id="IPR050417">
    <property type="entry name" value="Sugar_Epim/Isomerase"/>
</dbReference>
<dbReference type="Proteomes" id="UP000444960">
    <property type="component" value="Unassembled WGS sequence"/>
</dbReference>
<dbReference type="AlphaFoldDB" id="A0A7I9V341"/>
<evidence type="ECO:0000256" key="1">
    <source>
        <dbReference type="ARBA" id="ARBA00023235"/>
    </source>
</evidence>
<feature type="active site" description="Proton donor/acceptor" evidence="3">
    <location>
        <position position="240"/>
    </location>
</feature>
<gene>
    <name evidence="5" type="ORF">nbrc107696_02720</name>
</gene>
<dbReference type="SUPFAM" id="SSF51658">
    <property type="entry name" value="Xylose isomerase-like"/>
    <property type="match status" value="1"/>
</dbReference>
<reference evidence="6" key="1">
    <citation type="submission" date="2019-06" db="EMBL/GenBank/DDBJ databases">
        <title>Gordonia isolated from sludge of a wastewater treatment plant.</title>
        <authorList>
            <person name="Tamura T."/>
            <person name="Aoyama K."/>
            <person name="Kang Y."/>
            <person name="Saito S."/>
            <person name="Akiyama N."/>
            <person name="Yazawa K."/>
            <person name="Gonoi T."/>
            <person name="Mikami Y."/>
        </authorList>
    </citation>
    <scope>NUCLEOTIDE SEQUENCE [LARGE SCALE GENOMIC DNA]</scope>
    <source>
        <strain evidence="6">NBRC 107696</strain>
    </source>
</reference>
<sequence>MVTRAISIELIWRDRPFPERAVAAARAGFDLVDLWDRRTSDLPELAEACADNGIGINGFFGNRDNGLADPDGGSAALDEIARNLEAAHEVGARQLHVFSNAILPGGIVKAVPAPRVTAWGTAVENLSKAADMAREAGVQLMLEHLNSVYLPGYLWSDAGAVAAVAREVGRAEVRGVFDTYHQQLTAGRLVDTLIAGWDQWGRIDIAGVPGRCEPGKGEIDFRYLQSVITERGWDGPMTFEITPSGDPDDAMTLIDDIFPKDRP</sequence>
<evidence type="ECO:0000256" key="3">
    <source>
        <dbReference type="PIRSR" id="PIRSR006241-50"/>
    </source>
</evidence>
<dbReference type="PANTHER" id="PTHR43489">
    <property type="entry name" value="ISOMERASE"/>
    <property type="match status" value="1"/>
</dbReference>
<dbReference type="PIRSF" id="PIRSF006241">
    <property type="entry name" value="HyI"/>
    <property type="match status" value="1"/>
</dbReference>
<name>A0A7I9V341_9ACTN</name>
<evidence type="ECO:0000313" key="5">
    <source>
        <dbReference type="EMBL" id="GED99825.1"/>
    </source>
</evidence>